<dbReference type="RefSeq" id="WP_004869090.1">
    <property type="nucleotide sequence ID" value="NZ_CP005986.1"/>
</dbReference>
<comment type="subcellular location">
    <subcellularLocation>
        <location evidence="1">Membrane</location>
        <topology evidence="1">Multi-pass membrane protein</topology>
    </subcellularLocation>
</comment>
<dbReference type="GO" id="GO:0016020">
    <property type="term" value="C:membrane"/>
    <property type="evidence" value="ECO:0007669"/>
    <property type="project" value="UniProtKB-SubCell"/>
</dbReference>
<evidence type="ECO:0000256" key="2">
    <source>
        <dbReference type="ARBA" id="ARBA00022692"/>
    </source>
</evidence>
<dbReference type="PANTHER" id="PTHR37422">
    <property type="entry name" value="TEICHURONIC ACID BIOSYNTHESIS PROTEIN TUAE"/>
    <property type="match status" value="1"/>
</dbReference>
<reference evidence="7 8" key="1">
    <citation type="journal article" date="2009" name="J. Bacteriol.">
        <title>Draft genome sequence of the extremely acidophilic bacterium Acidithiobacillus caldus ATCC 51756 reveals metabolic versatility in the genus Acidithiobacillus.</title>
        <authorList>
            <person name="Valdes J."/>
            <person name="Quatrini R."/>
            <person name="Hallberg K."/>
            <person name="Dopson M."/>
            <person name="Valenzuela P.D."/>
            <person name="Holmes D.S."/>
        </authorList>
    </citation>
    <scope>NUCLEOTIDE SEQUENCE [LARGE SCALE GENOMIC DNA]</scope>
    <source>
        <strain evidence="8">ATCC 51756 / DSM 8584 / KU</strain>
    </source>
</reference>
<keyword evidence="2 5" id="KW-0812">Transmembrane</keyword>
<protein>
    <submittedName>
        <fullName evidence="7">O-antigen polymerase</fullName>
    </submittedName>
</protein>
<feature type="transmembrane region" description="Helical" evidence="5">
    <location>
        <begin position="318"/>
        <end position="338"/>
    </location>
</feature>
<dbReference type="Pfam" id="PF04932">
    <property type="entry name" value="Wzy_C"/>
    <property type="match status" value="1"/>
</dbReference>
<dbReference type="PANTHER" id="PTHR37422:SF13">
    <property type="entry name" value="LIPOPOLYSACCHARIDE BIOSYNTHESIS PROTEIN PA4999-RELATED"/>
    <property type="match status" value="1"/>
</dbReference>
<evidence type="ECO:0000259" key="6">
    <source>
        <dbReference type="Pfam" id="PF04932"/>
    </source>
</evidence>
<feature type="transmembrane region" description="Helical" evidence="5">
    <location>
        <begin position="197"/>
        <end position="213"/>
    </location>
</feature>
<evidence type="ECO:0000256" key="1">
    <source>
        <dbReference type="ARBA" id="ARBA00004141"/>
    </source>
</evidence>
<keyword evidence="4 5" id="KW-0472">Membrane</keyword>
<feature type="domain" description="O-antigen ligase-related" evidence="6">
    <location>
        <begin position="182"/>
        <end position="334"/>
    </location>
</feature>
<dbReference type="KEGG" id="acz:Acaty_c2485"/>
<name>A0A059ZU53_ACICK</name>
<feature type="transmembrane region" description="Helical" evidence="5">
    <location>
        <begin position="172"/>
        <end position="191"/>
    </location>
</feature>
<feature type="transmembrane region" description="Helical" evidence="5">
    <location>
        <begin position="82"/>
        <end position="102"/>
    </location>
</feature>
<dbReference type="Proteomes" id="UP000005522">
    <property type="component" value="Chromosome"/>
</dbReference>
<feature type="transmembrane region" description="Helical" evidence="5">
    <location>
        <begin position="109"/>
        <end position="129"/>
    </location>
</feature>
<gene>
    <name evidence="7" type="ORF">Acaty_c2485</name>
</gene>
<feature type="transmembrane region" description="Helical" evidence="5">
    <location>
        <begin position="149"/>
        <end position="165"/>
    </location>
</feature>
<keyword evidence="3 5" id="KW-1133">Transmembrane helix</keyword>
<dbReference type="HOGENOM" id="CLU_682614_0_0_6"/>
<dbReference type="EMBL" id="CP005986">
    <property type="protein sequence ID" value="AIA56329.1"/>
    <property type="molecule type" value="Genomic_DNA"/>
</dbReference>
<accession>A0A059ZU53</accession>
<feature type="transmembrane region" description="Helical" evidence="5">
    <location>
        <begin position="12"/>
        <end position="45"/>
    </location>
</feature>
<evidence type="ECO:0000313" key="7">
    <source>
        <dbReference type="EMBL" id="AIA56329.1"/>
    </source>
</evidence>
<dbReference type="InterPro" id="IPR007016">
    <property type="entry name" value="O-antigen_ligase-rel_domated"/>
</dbReference>
<evidence type="ECO:0000313" key="8">
    <source>
        <dbReference type="Proteomes" id="UP000005522"/>
    </source>
</evidence>
<dbReference type="InterPro" id="IPR051533">
    <property type="entry name" value="WaaL-like"/>
</dbReference>
<dbReference type="eggNOG" id="COG3307">
    <property type="taxonomic scope" value="Bacteria"/>
</dbReference>
<evidence type="ECO:0000256" key="5">
    <source>
        <dbReference type="SAM" id="Phobius"/>
    </source>
</evidence>
<proteinExistence type="predicted"/>
<dbReference type="AlphaFoldDB" id="A0A059ZU53"/>
<feature type="transmembrane region" description="Helical" evidence="5">
    <location>
        <begin position="220"/>
        <end position="238"/>
    </location>
</feature>
<evidence type="ECO:0000256" key="3">
    <source>
        <dbReference type="ARBA" id="ARBA00022989"/>
    </source>
</evidence>
<feature type="transmembrane region" description="Helical" evidence="5">
    <location>
        <begin position="57"/>
        <end position="76"/>
    </location>
</feature>
<sequence length="399" mass="44874">MPPKTTLERSLIWLYGLPVFFFPLSTAGAGIAAGLFLLFYLFSGGWRHWRRVRERPWWLPLLLMMLWTFAGLLWTSDLHDGFKVATTAAYGIYAFMGASLAWEERDLRIFLRLFLAGMTVNALLAILITEHILHWHYDPSMPFVGLSDHIWWSMALTHAILWLLWDIKAVWNLPRIVNLPLLLIFAGELALSPGRSGQLLFILLTPVAVFLLYRGAWRYWAMGGIAAVLALMTLSPFIQARLELGYQNLQQFAAHPASTDTSWGIHLATMWAGAEMFWQHPLFGVGTGDFAPAMEALQRAREVTATPGTRNDSAANSYLSEAAVLGLPGLLLLLWFLLRLSGEAWRGRSNPQGWFVLTYLGIFWIGGLYNTLIWGYADALGIAIFAGLPLHRSWSAAPR</sequence>
<organism evidence="7 8">
    <name type="scientific">Acidithiobacillus caldus (strain ATCC 51756 / DSM 8584 / KU)</name>
    <dbReference type="NCBI Taxonomy" id="637389"/>
    <lineage>
        <taxon>Bacteria</taxon>
        <taxon>Pseudomonadati</taxon>
        <taxon>Pseudomonadota</taxon>
        <taxon>Acidithiobacillia</taxon>
        <taxon>Acidithiobacillales</taxon>
        <taxon>Acidithiobacillaceae</taxon>
        <taxon>Acidithiobacillus</taxon>
    </lineage>
</organism>
<feature type="transmembrane region" description="Helical" evidence="5">
    <location>
        <begin position="350"/>
        <end position="367"/>
    </location>
</feature>
<evidence type="ECO:0000256" key="4">
    <source>
        <dbReference type="ARBA" id="ARBA00023136"/>
    </source>
</evidence>